<protein>
    <submittedName>
        <fullName evidence="4">BolA-like protein 3</fullName>
    </submittedName>
</protein>
<dbReference type="EMBL" id="JAQQWK010000005">
    <property type="protein sequence ID" value="KAK8041699.1"/>
    <property type="molecule type" value="Genomic_DNA"/>
</dbReference>
<dbReference type="InterPro" id="IPR036065">
    <property type="entry name" value="BolA-like_sf"/>
</dbReference>
<comment type="similarity">
    <text evidence="1 2">Belongs to the BolA/IbaG family.</text>
</comment>
<name>A0ABR1T531_9PEZI</name>
<proteinExistence type="inferred from homology"/>
<organism evidence="4 5">
    <name type="scientific">Apiospora rasikravindrae</name>
    <dbReference type="NCBI Taxonomy" id="990691"/>
    <lineage>
        <taxon>Eukaryota</taxon>
        <taxon>Fungi</taxon>
        <taxon>Dikarya</taxon>
        <taxon>Ascomycota</taxon>
        <taxon>Pezizomycotina</taxon>
        <taxon>Sordariomycetes</taxon>
        <taxon>Xylariomycetidae</taxon>
        <taxon>Amphisphaeriales</taxon>
        <taxon>Apiosporaceae</taxon>
        <taxon>Apiospora</taxon>
    </lineage>
</organism>
<feature type="compositionally biased region" description="Low complexity" evidence="3">
    <location>
        <begin position="64"/>
        <end position="80"/>
    </location>
</feature>
<accession>A0ABR1T531</accession>
<evidence type="ECO:0000256" key="3">
    <source>
        <dbReference type="SAM" id="MobiDB-lite"/>
    </source>
</evidence>
<dbReference type="Pfam" id="PF01722">
    <property type="entry name" value="BolA"/>
    <property type="match status" value="1"/>
</dbReference>
<dbReference type="InterPro" id="IPR002634">
    <property type="entry name" value="BolA"/>
</dbReference>
<dbReference type="PANTHER" id="PTHR46188">
    <property type="entry name" value="BOLA-LIKE PROTEIN 3"/>
    <property type="match status" value="1"/>
</dbReference>
<dbReference type="SUPFAM" id="SSF82657">
    <property type="entry name" value="BolA-like"/>
    <property type="match status" value="1"/>
</dbReference>
<keyword evidence="5" id="KW-1185">Reference proteome</keyword>
<evidence type="ECO:0000313" key="4">
    <source>
        <dbReference type="EMBL" id="KAK8041699.1"/>
    </source>
</evidence>
<comment type="caution">
    <text evidence="4">The sequence shown here is derived from an EMBL/GenBank/DDBJ whole genome shotgun (WGS) entry which is preliminary data.</text>
</comment>
<feature type="region of interest" description="Disordered" evidence="3">
    <location>
        <begin position="64"/>
        <end position="86"/>
    </location>
</feature>
<evidence type="ECO:0000256" key="2">
    <source>
        <dbReference type="RuleBase" id="RU003860"/>
    </source>
</evidence>
<sequence>MLCQSCRRIASQATTQLAAAATRTTQVATRRVPALTRFNASRASQLTSFRQSTSVLARLYSTSPDSSAAAAPSAPSTPNAPEKPDYLDEAESSIWDLLTAEFAPTELQVQDISGGCGSMYGIEITSEKFRGVNMLKQQRMVNTVLGDQVKKWHGVQLRTKVPA</sequence>
<dbReference type="Gene3D" id="3.30.300.90">
    <property type="entry name" value="BolA-like"/>
    <property type="match status" value="1"/>
</dbReference>
<evidence type="ECO:0000313" key="5">
    <source>
        <dbReference type="Proteomes" id="UP001444661"/>
    </source>
</evidence>
<evidence type="ECO:0000256" key="1">
    <source>
        <dbReference type="ARBA" id="ARBA00005578"/>
    </source>
</evidence>
<dbReference type="Proteomes" id="UP001444661">
    <property type="component" value="Unassembled WGS sequence"/>
</dbReference>
<gene>
    <name evidence="4" type="ORF">PG993_006222</name>
</gene>
<dbReference type="InterPro" id="IPR052275">
    <property type="entry name" value="Mt_Fe-S_assembly_factor"/>
</dbReference>
<reference evidence="4 5" key="1">
    <citation type="submission" date="2023-01" db="EMBL/GenBank/DDBJ databases">
        <title>Analysis of 21 Apiospora genomes using comparative genomics revels a genus with tremendous synthesis potential of carbohydrate active enzymes and secondary metabolites.</title>
        <authorList>
            <person name="Sorensen T."/>
        </authorList>
    </citation>
    <scope>NUCLEOTIDE SEQUENCE [LARGE SCALE GENOMIC DNA]</scope>
    <source>
        <strain evidence="4 5">CBS 33761</strain>
    </source>
</reference>
<dbReference type="PANTHER" id="PTHR46188:SF1">
    <property type="entry name" value="BOLA-LIKE PROTEIN 3"/>
    <property type="match status" value="1"/>
</dbReference>